<dbReference type="Pfam" id="PF05043">
    <property type="entry name" value="Mga"/>
    <property type="match status" value="1"/>
</dbReference>
<feature type="domain" description="Mga helix-turn-helix" evidence="1">
    <location>
        <begin position="84"/>
        <end position="159"/>
    </location>
</feature>
<evidence type="ECO:0000259" key="1">
    <source>
        <dbReference type="Pfam" id="PF05043"/>
    </source>
</evidence>
<accession>A0A242BL46</accession>
<dbReference type="EMBL" id="NGKW01000001">
    <property type="protein sequence ID" value="OTN96223.1"/>
    <property type="molecule type" value="Genomic_DNA"/>
</dbReference>
<dbReference type="AlphaFoldDB" id="A0A242BL46"/>
<gene>
    <name evidence="2" type="ORF">A5810_000556</name>
</gene>
<protein>
    <recommendedName>
        <fullName evidence="1">Mga helix-turn-helix domain-containing protein</fullName>
    </recommendedName>
</protein>
<name>A0A242BL46_ENTFC</name>
<evidence type="ECO:0000313" key="2">
    <source>
        <dbReference type="EMBL" id="OTN96223.1"/>
    </source>
</evidence>
<dbReference type="InterPro" id="IPR007737">
    <property type="entry name" value="Mga_HTH"/>
</dbReference>
<dbReference type="Proteomes" id="UP000194885">
    <property type="component" value="Unassembled WGS sequence"/>
</dbReference>
<dbReference type="RefSeq" id="WP_086322969.1">
    <property type="nucleotide sequence ID" value="NZ_NGKW01000001.1"/>
</dbReference>
<sequence>MFFNIVFTQKERRKLAIFHLLEEQHELTIKKISKKLDLSSTIVKNILNEMENEFDAFCFSGFKLLSKNKINQNLPTDLNYDYYYSYLIQHSLPYRAIKSSLFYPEKNLMEFCQENFISRASAMRHLQSLADYVQEFDVIFNRSQLSFKGDERLIRLILFNILWAASRGNEDYAFYVSKSELLKKLAKLTKHTSLNWSFVGKKEVCLFAGITTQRIAQGHYVEDDPRYSEAVFSNDHRIKCLFGEHFSIPTSHQDSEFRFAQFMVFYAPTFQYENPTLNEALDIFDKKGQLLSSLLKELDNYWQTEIFPDDRVFQHNQIVHLHLFNILFCYYLFPKRVPTLFFLMNYFHKKKSSSYYYLKEHFTFFLNKMGRRHNYQWLSICCNDLAEIFAWLTLQCCEDNENSTKLQVSLVMETNYFFTQDIKNFLKDLSFIELKELSYEEIQPIDFLIVSSVHLMPKETDTSYYVVNFLEGKTDYVKLYLELKKAHENKKFHLLLKRPERKKLPSIKPQLFV</sequence>
<reference evidence="2 3" key="1">
    <citation type="submission" date="2017-05" db="EMBL/GenBank/DDBJ databases">
        <title>The Genome Sequence of Enterococcus faecium 7H8_DIV0219.</title>
        <authorList>
            <consortium name="The Broad Institute Genomics Platform"/>
            <consortium name="The Broad Institute Genomic Center for Infectious Diseases"/>
            <person name="Earl A."/>
            <person name="Manson A."/>
            <person name="Schwartman J."/>
            <person name="Gilmore M."/>
            <person name="Abouelleil A."/>
            <person name="Cao P."/>
            <person name="Chapman S."/>
            <person name="Cusick C."/>
            <person name="Shea T."/>
            <person name="Young S."/>
            <person name="Neafsey D."/>
            <person name="Nusbaum C."/>
            <person name="Birren B."/>
        </authorList>
    </citation>
    <scope>NUCLEOTIDE SEQUENCE [LARGE SCALE GENOMIC DNA]</scope>
    <source>
        <strain evidence="2 3">7H8_DIV0219</strain>
    </source>
</reference>
<comment type="caution">
    <text evidence="2">The sequence shown here is derived from an EMBL/GenBank/DDBJ whole genome shotgun (WGS) entry which is preliminary data.</text>
</comment>
<organism evidence="2 3">
    <name type="scientific">Enterococcus faecium</name>
    <name type="common">Streptococcus faecium</name>
    <dbReference type="NCBI Taxonomy" id="1352"/>
    <lineage>
        <taxon>Bacteria</taxon>
        <taxon>Bacillati</taxon>
        <taxon>Bacillota</taxon>
        <taxon>Bacilli</taxon>
        <taxon>Lactobacillales</taxon>
        <taxon>Enterococcaceae</taxon>
        <taxon>Enterococcus</taxon>
    </lineage>
</organism>
<proteinExistence type="predicted"/>
<evidence type="ECO:0000313" key="3">
    <source>
        <dbReference type="Proteomes" id="UP000194885"/>
    </source>
</evidence>